<accession>A0A6P7YJY0</accession>
<comment type="similarity">
    <text evidence="2">Belongs to the polycystin family.</text>
</comment>
<feature type="domain" description="REJ" evidence="7">
    <location>
        <begin position="1"/>
        <end position="130"/>
    </location>
</feature>
<dbReference type="InParanoid" id="A0A6P7YJY0"/>
<evidence type="ECO:0000256" key="1">
    <source>
        <dbReference type="ARBA" id="ARBA00004370"/>
    </source>
</evidence>
<keyword evidence="6" id="KW-0472">Membrane</keyword>
<evidence type="ECO:0000256" key="3">
    <source>
        <dbReference type="ARBA" id="ARBA00022692"/>
    </source>
</evidence>
<dbReference type="PANTHER" id="PTHR46730:SF4">
    <property type="entry name" value="POLYCYSTIC KIDNEY DISEASE PROTEIN 1-LIKE 1"/>
    <property type="match status" value="1"/>
</dbReference>
<dbReference type="KEGG" id="muo:115474088"/>
<evidence type="ECO:0000256" key="4">
    <source>
        <dbReference type="ARBA" id="ARBA00022737"/>
    </source>
</evidence>
<name>A0A6P7YJY0_9AMPH</name>
<dbReference type="InterPro" id="IPR002859">
    <property type="entry name" value="PKD/REJ-like"/>
</dbReference>
<evidence type="ECO:0000259" key="7">
    <source>
        <dbReference type="PROSITE" id="PS51111"/>
    </source>
</evidence>
<dbReference type="GeneID" id="115474088"/>
<dbReference type="RefSeq" id="XP_030065278.1">
    <property type="nucleotide sequence ID" value="XM_030209418.1"/>
</dbReference>
<evidence type="ECO:0000256" key="6">
    <source>
        <dbReference type="ARBA" id="ARBA00023136"/>
    </source>
</evidence>
<dbReference type="GO" id="GO:0005886">
    <property type="term" value="C:plasma membrane"/>
    <property type="evidence" value="ECO:0007669"/>
    <property type="project" value="TreeGrafter"/>
</dbReference>
<evidence type="ECO:0000313" key="9">
    <source>
        <dbReference type="RefSeq" id="XP_030065278.1"/>
    </source>
</evidence>
<evidence type="ECO:0000313" key="8">
    <source>
        <dbReference type="Proteomes" id="UP000515156"/>
    </source>
</evidence>
<dbReference type="Pfam" id="PF02010">
    <property type="entry name" value="REJ"/>
    <property type="match status" value="1"/>
</dbReference>
<dbReference type="GO" id="GO:0006816">
    <property type="term" value="P:calcium ion transport"/>
    <property type="evidence" value="ECO:0007669"/>
    <property type="project" value="TreeGrafter"/>
</dbReference>
<reference evidence="9" key="1">
    <citation type="submission" date="2025-08" db="UniProtKB">
        <authorList>
            <consortium name="RefSeq"/>
        </authorList>
    </citation>
    <scope>IDENTIFICATION</scope>
</reference>
<proteinExistence type="inferred from homology"/>
<evidence type="ECO:0000256" key="2">
    <source>
        <dbReference type="ARBA" id="ARBA00007200"/>
    </source>
</evidence>
<dbReference type="PROSITE" id="PS51111">
    <property type="entry name" value="REJ"/>
    <property type="match status" value="1"/>
</dbReference>
<keyword evidence="4" id="KW-0677">Repeat</keyword>
<dbReference type="OrthoDB" id="10044145at2759"/>
<dbReference type="InterPro" id="IPR014010">
    <property type="entry name" value="REJ_dom"/>
</dbReference>
<dbReference type="GO" id="GO:0005261">
    <property type="term" value="F:monoatomic cation channel activity"/>
    <property type="evidence" value="ECO:0007669"/>
    <property type="project" value="TreeGrafter"/>
</dbReference>
<dbReference type="Proteomes" id="UP000515156">
    <property type="component" value="Chromosome 1"/>
</dbReference>
<sequence>MTCRVQPKDGVEIYTLFSIFCTSGKEDLHYEFSYRVGNSSRKTLYKGRDIQYYFNLPAGDPVDGFKVTVFTEITNRFGSKTQPCPVNVTVLPSFLRNMSSIYELEEELQLTSLRNLSTLLLMGSRIEIRN</sequence>
<dbReference type="PANTHER" id="PTHR46730">
    <property type="entry name" value="POLYCYSTIN-1"/>
    <property type="match status" value="1"/>
</dbReference>
<comment type="subcellular location">
    <subcellularLocation>
        <location evidence="1">Membrane</location>
    </subcellularLocation>
</comment>
<gene>
    <name evidence="9" type="primary">LOC115474088</name>
</gene>
<evidence type="ECO:0000256" key="5">
    <source>
        <dbReference type="ARBA" id="ARBA00022989"/>
    </source>
</evidence>
<protein>
    <submittedName>
        <fullName evidence="9">Polycystic kidney disease protein 1-like 1</fullName>
    </submittedName>
</protein>
<keyword evidence="5" id="KW-1133">Transmembrane helix</keyword>
<keyword evidence="3" id="KW-0812">Transmembrane</keyword>
<organism evidence="8 9">
    <name type="scientific">Microcaecilia unicolor</name>
    <dbReference type="NCBI Taxonomy" id="1415580"/>
    <lineage>
        <taxon>Eukaryota</taxon>
        <taxon>Metazoa</taxon>
        <taxon>Chordata</taxon>
        <taxon>Craniata</taxon>
        <taxon>Vertebrata</taxon>
        <taxon>Euteleostomi</taxon>
        <taxon>Amphibia</taxon>
        <taxon>Gymnophiona</taxon>
        <taxon>Siphonopidae</taxon>
        <taxon>Microcaecilia</taxon>
    </lineage>
</organism>
<keyword evidence="8" id="KW-1185">Reference proteome</keyword>
<dbReference type="AlphaFoldDB" id="A0A6P7YJY0"/>